<sequence length="164" mass="18376">MATTLAENTNDPNKVRSQIEPPWYAAYPEARTVASSITRLELLKWFREGKMPGRDFVLVDLRRTDHEGGTIRGSLNLPAQSLYPTIPALYSLLTAAKVSEVVWYCGSSRGRGTRAANWFADYIVEQNNPTLKSLVLEGGIKGWAAAGEEYTRLMDEYEESAWNT</sequence>
<dbReference type="Gene3D" id="3.40.250.10">
    <property type="entry name" value="Rhodanese-like domain"/>
    <property type="match status" value="1"/>
</dbReference>
<dbReference type="STRING" id="675824.A0A1E3QE76"/>
<dbReference type="Proteomes" id="UP000094385">
    <property type="component" value="Unassembled WGS sequence"/>
</dbReference>
<organism evidence="2 3">
    <name type="scientific">Lipomyces starkeyi NRRL Y-11557</name>
    <dbReference type="NCBI Taxonomy" id="675824"/>
    <lineage>
        <taxon>Eukaryota</taxon>
        <taxon>Fungi</taxon>
        <taxon>Dikarya</taxon>
        <taxon>Ascomycota</taxon>
        <taxon>Saccharomycotina</taxon>
        <taxon>Lipomycetes</taxon>
        <taxon>Lipomycetales</taxon>
        <taxon>Lipomycetaceae</taxon>
        <taxon>Lipomyces</taxon>
    </lineage>
</organism>
<dbReference type="AlphaFoldDB" id="A0A1E3QE76"/>
<dbReference type="Pfam" id="PF00581">
    <property type="entry name" value="Rhodanese"/>
    <property type="match status" value="1"/>
</dbReference>
<dbReference type="PANTHER" id="PTHR10828:SF50">
    <property type="entry name" value="REDUCTASE (ARC2), PUTATIVE (AFU_ORTHOLOGUE AFUA_6G13400)-RELATED"/>
    <property type="match status" value="1"/>
</dbReference>
<dbReference type="EMBL" id="KV454290">
    <property type="protein sequence ID" value="ODQ75991.1"/>
    <property type="molecule type" value="Genomic_DNA"/>
</dbReference>
<keyword evidence="3" id="KW-1185">Reference proteome</keyword>
<dbReference type="PROSITE" id="PS50206">
    <property type="entry name" value="RHODANESE_3"/>
    <property type="match status" value="1"/>
</dbReference>
<dbReference type="GO" id="GO:0005737">
    <property type="term" value="C:cytoplasm"/>
    <property type="evidence" value="ECO:0007669"/>
    <property type="project" value="TreeGrafter"/>
</dbReference>
<dbReference type="SMART" id="SM00450">
    <property type="entry name" value="RHOD"/>
    <property type="match status" value="1"/>
</dbReference>
<dbReference type="SUPFAM" id="SSF52821">
    <property type="entry name" value="Rhodanese/Cell cycle control phosphatase"/>
    <property type="match status" value="1"/>
</dbReference>
<feature type="domain" description="Rhodanese" evidence="1">
    <location>
        <begin position="52"/>
        <end position="152"/>
    </location>
</feature>
<reference evidence="2 3" key="1">
    <citation type="journal article" date="2016" name="Proc. Natl. Acad. Sci. U.S.A.">
        <title>Comparative genomics of biotechnologically important yeasts.</title>
        <authorList>
            <person name="Riley R."/>
            <person name="Haridas S."/>
            <person name="Wolfe K.H."/>
            <person name="Lopes M.R."/>
            <person name="Hittinger C.T."/>
            <person name="Goeker M."/>
            <person name="Salamov A.A."/>
            <person name="Wisecaver J.H."/>
            <person name="Long T.M."/>
            <person name="Calvey C.H."/>
            <person name="Aerts A.L."/>
            <person name="Barry K.W."/>
            <person name="Choi C."/>
            <person name="Clum A."/>
            <person name="Coughlan A.Y."/>
            <person name="Deshpande S."/>
            <person name="Douglass A.P."/>
            <person name="Hanson S.J."/>
            <person name="Klenk H.-P."/>
            <person name="LaButti K.M."/>
            <person name="Lapidus A."/>
            <person name="Lindquist E.A."/>
            <person name="Lipzen A.M."/>
            <person name="Meier-Kolthoff J.P."/>
            <person name="Ohm R.A."/>
            <person name="Otillar R.P."/>
            <person name="Pangilinan J.L."/>
            <person name="Peng Y."/>
            <person name="Rokas A."/>
            <person name="Rosa C.A."/>
            <person name="Scheuner C."/>
            <person name="Sibirny A.A."/>
            <person name="Slot J.C."/>
            <person name="Stielow J.B."/>
            <person name="Sun H."/>
            <person name="Kurtzman C.P."/>
            <person name="Blackwell M."/>
            <person name="Grigoriev I.V."/>
            <person name="Jeffries T.W."/>
        </authorList>
    </citation>
    <scope>NUCLEOTIDE SEQUENCE [LARGE SCALE GENOMIC DNA]</scope>
    <source>
        <strain evidence="2 3">NRRL Y-11557</strain>
    </source>
</reference>
<dbReference type="GO" id="GO:0004725">
    <property type="term" value="F:protein tyrosine phosphatase activity"/>
    <property type="evidence" value="ECO:0007669"/>
    <property type="project" value="TreeGrafter"/>
</dbReference>
<protein>
    <recommendedName>
        <fullName evidence="1">Rhodanese domain-containing protein</fullName>
    </recommendedName>
</protein>
<gene>
    <name evidence="2" type="ORF">LIPSTDRAFT_1395</name>
</gene>
<evidence type="ECO:0000313" key="2">
    <source>
        <dbReference type="EMBL" id="ODQ75991.1"/>
    </source>
</evidence>
<name>A0A1E3QE76_LIPST</name>
<dbReference type="InterPro" id="IPR036873">
    <property type="entry name" value="Rhodanese-like_dom_sf"/>
</dbReference>
<evidence type="ECO:0000313" key="3">
    <source>
        <dbReference type="Proteomes" id="UP000094385"/>
    </source>
</evidence>
<evidence type="ECO:0000259" key="1">
    <source>
        <dbReference type="PROSITE" id="PS50206"/>
    </source>
</evidence>
<dbReference type="InterPro" id="IPR001763">
    <property type="entry name" value="Rhodanese-like_dom"/>
</dbReference>
<dbReference type="PANTHER" id="PTHR10828">
    <property type="entry name" value="M-PHASE INDUCER PHOSPHATASE DUAL SPECIFICITY PHOSPHATASE CDC25"/>
    <property type="match status" value="1"/>
</dbReference>
<accession>A0A1E3QE76</accession>
<dbReference type="GO" id="GO:0005634">
    <property type="term" value="C:nucleus"/>
    <property type="evidence" value="ECO:0007669"/>
    <property type="project" value="TreeGrafter"/>
</dbReference>
<dbReference type="OrthoDB" id="8300214at2759"/>
<proteinExistence type="predicted"/>